<dbReference type="InterPro" id="IPR011990">
    <property type="entry name" value="TPR-like_helical_dom_sf"/>
</dbReference>
<keyword evidence="2" id="KW-0802">TPR repeat</keyword>
<feature type="region of interest" description="Disordered" evidence="3">
    <location>
        <begin position="409"/>
        <end position="433"/>
    </location>
</feature>
<dbReference type="FunCoup" id="K4A0P7">
    <property type="interactions" value="1156"/>
</dbReference>
<dbReference type="Gene3D" id="1.25.40.10">
    <property type="entry name" value="Tetratricopeptide repeat domain"/>
    <property type="match status" value="1"/>
</dbReference>
<dbReference type="InterPro" id="IPR051730">
    <property type="entry name" value="NASP-like"/>
</dbReference>
<feature type="compositionally biased region" description="Acidic residues" evidence="3">
    <location>
        <begin position="280"/>
        <end position="300"/>
    </location>
</feature>
<dbReference type="Proteomes" id="UP000004995">
    <property type="component" value="Unassembled WGS sequence"/>
</dbReference>
<dbReference type="Gramene" id="KQL22300">
    <property type="protein sequence ID" value="KQL22300"/>
    <property type="gene ID" value="SETIT_032437mg"/>
</dbReference>
<dbReference type="STRING" id="4555.K4A0P7"/>
<evidence type="ECO:0008006" key="6">
    <source>
        <dbReference type="Google" id="ProtNLM"/>
    </source>
</evidence>
<evidence type="ECO:0000256" key="1">
    <source>
        <dbReference type="ARBA" id="ARBA00022737"/>
    </source>
</evidence>
<evidence type="ECO:0000256" key="3">
    <source>
        <dbReference type="SAM" id="MobiDB-lite"/>
    </source>
</evidence>
<dbReference type="OMA" id="IRPWPPP"/>
<feature type="compositionally biased region" description="Polar residues" evidence="3">
    <location>
        <begin position="562"/>
        <end position="576"/>
    </location>
</feature>
<evidence type="ECO:0000256" key="2">
    <source>
        <dbReference type="ARBA" id="ARBA00022803"/>
    </source>
</evidence>
<feature type="compositionally biased region" description="Polar residues" evidence="3">
    <location>
        <begin position="232"/>
        <end position="249"/>
    </location>
</feature>
<reference evidence="5" key="1">
    <citation type="journal article" date="2012" name="Nat. Biotechnol.">
        <title>Reference genome sequence of the model plant Setaria.</title>
        <authorList>
            <person name="Bennetzen J.L."/>
            <person name="Schmutz J."/>
            <person name="Wang H."/>
            <person name="Percifield R."/>
            <person name="Hawkins J."/>
            <person name="Pontaroli A.C."/>
            <person name="Estep M."/>
            <person name="Feng L."/>
            <person name="Vaughn J.N."/>
            <person name="Grimwood J."/>
            <person name="Jenkins J."/>
            <person name="Barry K."/>
            <person name="Lindquist E."/>
            <person name="Hellsten U."/>
            <person name="Deshpande S."/>
            <person name="Wang X."/>
            <person name="Wu X."/>
            <person name="Mitros T."/>
            <person name="Triplett J."/>
            <person name="Yang X."/>
            <person name="Ye C.Y."/>
            <person name="Mauro-Herrera M."/>
            <person name="Wang L."/>
            <person name="Li P."/>
            <person name="Sharma M."/>
            <person name="Sharma R."/>
            <person name="Ronald P.C."/>
            <person name="Panaud O."/>
            <person name="Kellogg E.A."/>
            <person name="Brutnell T.P."/>
            <person name="Doust A.N."/>
            <person name="Tuskan G.A."/>
            <person name="Rokhsar D."/>
            <person name="Devos K.M."/>
        </authorList>
    </citation>
    <scope>NUCLEOTIDE SEQUENCE [LARGE SCALE GENOMIC DNA]</scope>
    <source>
        <strain evidence="5">cv. Yugu1</strain>
    </source>
</reference>
<dbReference type="GO" id="GO:0042393">
    <property type="term" value="F:histone binding"/>
    <property type="evidence" value="ECO:0000318"/>
    <property type="project" value="GO_Central"/>
</dbReference>
<organism evidence="4 5">
    <name type="scientific">Setaria italica</name>
    <name type="common">Foxtail millet</name>
    <name type="synonym">Panicum italicum</name>
    <dbReference type="NCBI Taxonomy" id="4555"/>
    <lineage>
        <taxon>Eukaryota</taxon>
        <taxon>Viridiplantae</taxon>
        <taxon>Streptophyta</taxon>
        <taxon>Embryophyta</taxon>
        <taxon>Tracheophyta</taxon>
        <taxon>Spermatophyta</taxon>
        <taxon>Magnoliopsida</taxon>
        <taxon>Liliopsida</taxon>
        <taxon>Poales</taxon>
        <taxon>Poaceae</taxon>
        <taxon>PACMAD clade</taxon>
        <taxon>Panicoideae</taxon>
        <taxon>Panicodae</taxon>
        <taxon>Paniceae</taxon>
        <taxon>Cenchrinae</taxon>
        <taxon>Setaria</taxon>
    </lineage>
</organism>
<proteinExistence type="predicted"/>
<dbReference type="GO" id="GO:0006335">
    <property type="term" value="P:DNA replication-dependent chromatin assembly"/>
    <property type="evidence" value="ECO:0000318"/>
    <property type="project" value="GO_Central"/>
</dbReference>
<feature type="region of interest" description="Disordered" evidence="3">
    <location>
        <begin position="217"/>
        <end position="300"/>
    </location>
</feature>
<evidence type="ECO:0000313" key="5">
    <source>
        <dbReference type="Proteomes" id="UP000004995"/>
    </source>
</evidence>
<feature type="compositionally biased region" description="Low complexity" evidence="3">
    <location>
        <begin position="550"/>
        <end position="561"/>
    </location>
</feature>
<dbReference type="GO" id="GO:0034080">
    <property type="term" value="P:CENP-A containing chromatin assembly"/>
    <property type="evidence" value="ECO:0000318"/>
    <property type="project" value="GO_Central"/>
</dbReference>
<name>K4A0P7_SETIT</name>
<dbReference type="EMBL" id="AGNK02000650">
    <property type="status" value="NOT_ANNOTATED_CDS"/>
    <property type="molecule type" value="Genomic_DNA"/>
</dbReference>
<keyword evidence="1" id="KW-0677">Repeat</keyword>
<dbReference type="HOGENOM" id="CLU_034153_0_0_1"/>
<dbReference type="AlphaFoldDB" id="K4A0P7"/>
<feature type="region of interest" description="Disordered" evidence="3">
    <location>
        <begin position="534"/>
        <end position="576"/>
    </location>
</feature>
<dbReference type="PANTHER" id="PTHR15081">
    <property type="entry name" value="NUCLEAR AUTOANTIGENIC SPERM PROTEIN NASP -RELATED"/>
    <property type="match status" value="1"/>
</dbReference>
<dbReference type="EnsemblPlants" id="KQL22300">
    <property type="protein sequence ID" value="KQL22300"/>
    <property type="gene ID" value="SETIT_032437mg"/>
</dbReference>
<evidence type="ECO:0000313" key="4">
    <source>
        <dbReference type="EnsemblPlants" id="KQL22300"/>
    </source>
</evidence>
<feature type="region of interest" description="Disordered" evidence="3">
    <location>
        <begin position="1"/>
        <end position="122"/>
    </location>
</feature>
<reference evidence="4" key="2">
    <citation type="submission" date="2018-08" db="UniProtKB">
        <authorList>
            <consortium name="EnsemblPlants"/>
        </authorList>
    </citation>
    <scope>IDENTIFICATION</scope>
    <source>
        <strain evidence="4">Yugu1</strain>
    </source>
</reference>
<sequence>MTAHSQHSSSPSRPILKPPLAATCQDIPENSRSVPPKSPHSLPLSPPPPHRSPRREGEPAAAAAKQSIRPWPPPSENAAAPLEEPPGPAAAEPQRGGGGGGGPQNPRSVRWSSSTGGSKGIEDEDFVDAVDCLISAAQDQGLRGSTVNCLVRVVSFRFVSEREGGRLSLSGISGIGYQAVSVVSVTAHYGELAPECASTYFKYGCALLYKAQEETDPLGNVPKSEPNEESVKSTTAKADSECSKASGSNAEDAVSSGKVGAEEGESSNGKDHGDGNGEIEKDDDDDDDDDEKMGDEEDSDLDLSWKMLDIARAIVEKSPDNTIEKVKIYSALGEVALEREDIDNSLSDYMKALAMLEQLVEPDHRRTVELNFRICLVYELASKIGDAIPYCAKAISLCKSRIQSLKNSKDASLAGKDGESAAEGGSEKSAPEAEIEQLTGILTELEKKLEDLEQAMSNPNPMEEVMKAIASRAAAAQKAADGMPRAASFTSSQMATSNNGFDSSVMSTAATTGSTGSTVTDLGVVGRGVKRANIMPISAEPAPKKPAVDSASSKGDSSNSSEPLPTAQNGDESVSK</sequence>
<dbReference type="eggNOG" id="KOG4563">
    <property type="taxonomic scope" value="Eukaryota"/>
</dbReference>
<accession>K4A0P7</accession>
<protein>
    <recommendedName>
        <fullName evidence="6">Tetratricopeptide SHNi-TPR domain-containing protein</fullName>
    </recommendedName>
</protein>
<dbReference type="PANTHER" id="PTHR15081:SF1">
    <property type="entry name" value="NUCLEAR AUTOANTIGENIC SPERM PROTEIN"/>
    <property type="match status" value="1"/>
</dbReference>
<keyword evidence="5" id="KW-1185">Reference proteome</keyword>
<dbReference type="SUPFAM" id="SSF48452">
    <property type="entry name" value="TPR-like"/>
    <property type="match status" value="1"/>
</dbReference>
<dbReference type="InParanoid" id="K4A0P7"/>
<feature type="compositionally biased region" description="Polar residues" evidence="3">
    <location>
        <begin position="1"/>
        <end position="12"/>
    </location>
</feature>
<feature type="compositionally biased region" description="Basic and acidic residues" evidence="3">
    <location>
        <begin position="268"/>
        <end position="279"/>
    </location>
</feature>
<dbReference type="GO" id="GO:0005654">
    <property type="term" value="C:nucleoplasm"/>
    <property type="evidence" value="ECO:0000318"/>
    <property type="project" value="GO_Central"/>
</dbReference>